<organism evidence="12 13">
    <name type="scientific">Pseudoalteromonas piratica</name>
    <dbReference type="NCBI Taxonomy" id="1348114"/>
    <lineage>
        <taxon>Bacteria</taxon>
        <taxon>Pseudomonadati</taxon>
        <taxon>Pseudomonadota</taxon>
        <taxon>Gammaproteobacteria</taxon>
        <taxon>Alteromonadales</taxon>
        <taxon>Pseudoalteromonadaceae</taxon>
        <taxon>Pseudoalteromonas</taxon>
    </lineage>
</organism>
<comment type="subcellular location">
    <subcellularLocation>
        <location evidence="1">Cytoplasm</location>
    </subcellularLocation>
</comment>
<evidence type="ECO:0000256" key="3">
    <source>
        <dbReference type="ARBA" id="ARBA00015195"/>
    </source>
</evidence>
<evidence type="ECO:0000313" key="13">
    <source>
        <dbReference type="Proteomes" id="UP000030341"/>
    </source>
</evidence>
<keyword evidence="5" id="KW-0132">Cell division</keyword>
<keyword evidence="7" id="KW-0717">Septation</keyword>
<dbReference type="RefSeq" id="WP_038641011.1">
    <property type="nucleotide sequence ID" value="NZ_CP009888.1"/>
</dbReference>
<evidence type="ECO:0000256" key="10">
    <source>
        <dbReference type="ARBA" id="ARBA00026068"/>
    </source>
</evidence>
<dbReference type="PANTHER" id="PTHR34981">
    <property type="entry name" value="CELL DIVISION PROTEIN ZAPA"/>
    <property type="match status" value="1"/>
</dbReference>
<dbReference type="GO" id="GO:0030428">
    <property type="term" value="C:cell septum"/>
    <property type="evidence" value="ECO:0007669"/>
    <property type="project" value="TreeGrafter"/>
</dbReference>
<sequence length="91" mass="10044">MAEGDNRGLAITLLGKQHMVACPKGKEDDLLAAAHRLNTELNEFKQRAHTKSEDKVLLMVALNLCHQLLSSESEHAQQLNTLISKLLLASK</sequence>
<dbReference type="Gene3D" id="3.30.160.880">
    <property type="entry name" value="Cell division protein ZapA protomer, N-terminal domain"/>
    <property type="match status" value="1"/>
</dbReference>
<keyword evidence="13" id="KW-1185">Reference proteome</keyword>
<comment type="function">
    <text evidence="9">Activator of cell division through the inhibition of FtsZ GTPase activity, therefore promoting FtsZ assembly into bundles of protofilaments necessary for the formation of the division Z ring. It is recruited early at mid-cell but it is not essential for cell division.</text>
</comment>
<dbReference type="eggNOG" id="COG3027">
    <property type="taxonomic scope" value="Bacteria"/>
</dbReference>
<dbReference type="OrthoDB" id="5772359at2"/>
<reference evidence="12 13" key="1">
    <citation type="submission" date="2014-11" db="EMBL/GenBank/DDBJ databases">
        <title>Complete Genome Sequence of Pseudoalteromonas sp. Strain OCN003 Isolated from Kaneohe Bay, Oahu, Hawaii.</title>
        <authorList>
            <person name="Beurmann S."/>
            <person name="Videau P."/>
            <person name="Ushijima B."/>
            <person name="Smith A.M."/>
            <person name="Aeby G.S."/>
            <person name="Callahan S.M."/>
            <person name="Belcaid M."/>
        </authorList>
    </citation>
    <scope>NUCLEOTIDE SEQUENCE [LARGE SCALE GENOMIC DNA]</scope>
    <source>
        <strain evidence="12 13">OCN003</strain>
    </source>
</reference>
<evidence type="ECO:0000313" key="12">
    <source>
        <dbReference type="EMBL" id="AIY65274.1"/>
    </source>
</evidence>
<evidence type="ECO:0000256" key="9">
    <source>
        <dbReference type="ARBA" id="ARBA00024910"/>
    </source>
</evidence>
<dbReference type="HOGENOM" id="CLU_116623_3_0_6"/>
<protein>
    <recommendedName>
        <fullName evidence="3">Cell division protein ZapA</fullName>
    </recommendedName>
    <alternativeName>
        <fullName evidence="11">Z ring-associated protein ZapA</fullName>
    </alternativeName>
</protein>
<dbReference type="PANTHER" id="PTHR34981:SF1">
    <property type="entry name" value="CELL DIVISION PROTEIN ZAPA"/>
    <property type="match status" value="1"/>
</dbReference>
<evidence type="ECO:0000256" key="7">
    <source>
        <dbReference type="ARBA" id="ARBA00023210"/>
    </source>
</evidence>
<dbReference type="GO" id="GO:0005829">
    <property type="term" value="C:cytosol"/>
    <property type="evidence" value="ECO:0007669"/>
    <property type="project" value="TreeGrafter"/>
</dbReference>
<evidence type="ECO:0000256" key="4">
    <source>
        <dbReference type="ARBA" id="ARBA00022490"/>
    </source>
</evidence>
<evidence type="ECO:0000256" key="2">
    <source>
        <dbReference type="ARBA" id="ARBA00010074"/>
    </source>
</evidence>
<dbReference type="AlphaFoldDB" id="A0A0A7EF69"/>
<dbReference type="EMBL" id="CP009888">
    <property type="protein sequence ID" value="AIY65274.1"/>
    <property type="molecule type" value="Genomic_DNA"/>
</dbReference>
<dbReference type="KEGG" id="pseo:OM33_09005"/>
<keyword evidence="4" id="KW-0963">Cytoplasm</keyword>
<dbReference type="SUPFAM" id="SSF102829">
    <property type="entry name" value="Cell division protein ZapA-like"/>
    <property type="match status" value="1"/>
</dbReference>
<dbReference type="Pfam" id="PF05164">
    <property type="entry name" value="ZapA"/>
    <property type="match status" value="1"/>
</dbReference>
<proteinExistence type="inferred from homology"/>
<dbReference type="InterPro" id="IPR042233">
    <property type="entry name" value="Cell_div_ZapA_N"/>
</dbReference>
<dbReference type="STRING" id="1348114.OM33_09005"/>
<keyword evidence="8" id="KW-0131">Cell cycle</keyword>
<comment type="subunit">
    <text evidence="10">Homodimer. Interacts with FtsZ.</text>
</comment>
<evidence type="ECO:0000256" key="11">
    <source>
        <dbReference type="ARBA" id="ARBA00033158"/>
    </source>
</evidence>
<evidence type="ECO:0000256" key="8">
    <source>
        <dbReference type="ARBA" id="ARBA00023306"/>
    </source>
</evidence>
<dbReference type="GO" id="GO:0043093">
    <property type="term" value="P:FtsZ-dependent cytokinesis"/>
    <property type="evidence" value="ECO:0007669"/>
    <property type="project" value="TreeGrafter"/>
</dbReference>
<evidence type="ECO:0000256" key="1">
    <source>
        <dbReference type="ARBA" id="ARBA00004496"/>
    </source>
</evidence>
<evidence type="ECO:0000256" key="6">
    <source>
        <dbReference type="ARBA" id="ARBA00023054"/>
    </source>
</evidence>
<dbReference type="GO" id="GO:0000921">
    <property type="term" value="P:septin ring assembly"/>
    <property type="evidence" value="ECO:0007669"/>
    <property type="project" value="TreeGrafter"/>
</dbReference>
<comment type="similarity">
    <text evidence="2">Belongs to the ZapA family. Type 1 subfamily.</text>
</comment>
<keyword evidence="6" id="KW-0175">Coiled coil</keyword>
<gene>
    <name evidence="12" type="ORF">OM33_09005</name>
</gene>
<name>A0A0A7EF69_9GAMM</name>
<dbReference type="GO" id="GO:0032153">
    <property type="term" value="C:cell division site"/>
    <property type="evidence" value="ECO:0007669"/>
    <property type="project" value="TreeGrafter"/>
</dbReference>
<evidence type="ECO:0000256" key="5">
    <source>
        <dbReference type="ARBA" id="ARBA00022618"/>
    </source>
</evidence>
<dbReference type="GO" id="GO:0000917">
    <property type="term" value="P:division septum assembly"/>
    <property type="evidence" value="ECO:0007669"/>
    <property type="project" value="UniProtKB-KW"/>
</dbReference>
<dbReference type="InterPro" id="IPR007838">
    <property type="entry name" value="Cell_div_ZapA-like"/>
</dbReference>
<dbReference type="InterPro" id="IPR036192">
    <property type="entry name" value="Cell_div_ZapA-like_sf"/>
</dbReference>
<dbReference type="Proteomes" id="UP000030341">
    <property type="component" value="Chromosome 1"/>
</dbReference>
<accession>A0A0A7EF69</accession>